<reference evidence="1 2" key="1">
    <citation type="submission" date="2019-01" db="EMBL/GenBank/DDBJ databases">
        <title>Lactibacter flavus gen. nov., sp. nov., a novel bacterium of the family Propionibacteriaceae isolated from raw milk and dairy products.</title>
        <authorList>
            <person name="Huptas C."/>
            <person name="Wenning M."/>
            <person name="Breitenwieser F."/>
            <person name="Doll E."/>
            <person name="Von Neubeck M."/>
            <person name="Busse H.-J."/>
            <person name="Scherer S."/>
        </authorList>
    </citation>
    <scope>NUCLEOTIDE SEQUENCE [LARGE SCALE GENOMIC DNA]</scope>
    <source>
        <strain evidence="1 2">KCTC 33808</strain>
    </source>
</reference>
<evidence type="ECO:0000313" key="1">
    <source>
        <dbReference type="EMBL" id="TBT83311.1"/>
    </source>
</evidence>
<dbReference type="OrthoDB" id="4700192at2"/>
<dbReference type="EMBL" id="SDMQ01000012">
    <property type="protein sequence ID" value="TBT83311.1"/>
    <property type="molecule type" value="Genomic_DNA"/>
</dbReference>
<name>A0A4Q9KD90_9ACTN</name>
<organism evidence="1 2">
    <name type="scientific">Propioniciclava sinopodophylli</name>
    <dbReference type="NCBI Taxonomy" id="1837344"/>
    <lineage>
        <taxon>Bacteria</taxon>
        <taxon>Bacillati</taxon>
        <taxon>Actinomycetota</taxon>
        <taxon>Actinomycetes</taxon>
        <taxon>Propionibacteriales</taxon>
        <taxon>Propionibacteriaceae</taxon>
        <taxon>Propioniciclava</taxon>
    </lineage>
</organism>
<accession>A0A4Q9KD90</accession>
<dbReference type="RefSeq" id="WP_131169097.1">
    <property type="nucleotide sequence ID" value="NZ_SDMQ01000012.1"/>
</dbReference>
<comment type="caution">
    <text evidence="1">The sequence shown here is derived from an EMBL/GenBank/DDBJ whole genome shotgun (WGS) entry which is preliminary data.</text>
</comment>
<keyword evidence="2" id="KW-1185">Reference proteome</keyword>
<gene>
    <name evidence="1" type="ORF">ET989_11510</name>
</gene>
<evidence type="ECO:0000313" key="2">
    <source>
        <dbReference type="Proteomes" id="UP000292373"/>
    </source>
</evidence>
<sequence>MLTTPDLLAGPRGRRVLLAFAVASEHARLREGEASALVQSVFDVSFRLAEADGQAITRFGWGGPTPEYTVADVVAALGAVDLAEVTADAARDALNTSVDAAMYWQGPDGDDLLCALPEVRDALARVADHLVASPHVQAWDAPLDASDQWHLVWDGRVLPRPDLSRWRAAVRAGDEQAARERPADPTASWSGEWWSTPPHGLVVTTGTFGDAGPVGLWLVEDFSGARVVEAQRVAIDPAARVFEVAGPEDWAELCRRFPLEVTAEKRHDWYRVTGRDGRWVIPDWSAVADRFDGVRLGIGGYLRAATMAIPVDDDTASVIAGWGPGSTYWLTDVAHPHGEGVRWRFSPSDPRWVRER</sequence>
<proteinExistence type="predicted"/>
<protein>
    <submittedName>
        <fullName evidence="1">Uncharacterized protein</fullName>
    </submittedName>
</protein>
<dbReference type="AlphaFoldDB" id="A0A4Q9KD90"/>
<dbReference type="Proteomes" id="UP000292373">
    <property type="component" value="Unassembled WGS sequence"/>
</dbReference>